<keyword evidence="10" id="KW-1185">Reference proteome</keyword>
<dbReference type="EMBL" id="WIOL01000002">
    <property type="protein sequence ID" value="MQT17199.1"/>
    <property type="molecule type" value="Genomic_DNA"/>
</dbReference>
<keyword evidence="7 8" id="KW-0472">Membrane</keyword>
<accession>A0A7C9KIE2</accession>
<dbReference type="GO" id="GO:0005548">
    <property type="term" value="F:phospholipid transporter activity"/>
    <property type="evidence" value="ECO:0007669"/>
    <property type="project" value="TreeGrafter"/>
</dbReference>
<keyword evidence="8" id="KW-1003">Cell membrane</keyword>
<evidence type="ECO:0000256" key="5">
    <source>
        <dbReference type="ARBA" id="ARBA00022692"/>
    </source>
</evidence>
<comment type="function">
    <text evidence="1">Could be part of an ABC transporter complex.</text>
</comment>
<evidence type="ECO:0000256" key="4">
    <source>
        <dbReference type="ARBA" id="ARBA00022448"/>
    </source>
</evidence>
<proteinExistence type="inferred from homology"/>
<keyword evidence="4" id="KW-0813">Transport</keyword>
<dbReference type="AlphaFoldDB" id="A0A7C9KIE2"/>
<reference evidence="9 10" key="1">
    <citation type="submission" date="2019-09" db="EMBL/GenBank/DDBJ databases">
        <title>Polymorphobacter sp. isolated from a lake in China.</title>
        <authorList>
            <person name="Liu Z."/>
        </authorList>
    </citation>
    <scope>NUCLEOTIDE SEQUENCE [LARGE SCALE GENOMIC DNA]</scope>
    <source>
        <strain evidence="9 10">D40P</strain>
    </source>
</reference>
<dbReference type="Pfam" id="PF02405">
    <property type="entry name" value="MlaE"/>
    <property type="match status" value="1"/>
</dbReference>
<protein>
    <submittedName>
        <fullName evidence="9">MlaE family lipid ABC transporter permease subunit</fullName>
    </submittedName>
</protein>
<evidence type="ECO:0000256" key="8">
    <source>
        <dbReference type="RuleBase" id="RU362044"/>
    </source>
</evidence>
<dbReference type="InterPro" id="IPR030802">
    <property type="entry name" value="Permease_MalE"/>
</dbReference>
<organism evidence="9 10">
    <name type="scientific">Sandarakinorhabdus fusca</name>
    <dbReference type="NCBI Taxonomy" id="1439888"/>
    <lineage>
        <taxon>Bacteria</taxon>
        <taxon>Pseudomonadati</taxon>
        <taxon>Pseudomonadota</taxon>
        <taxon>Alphaproteobacteria</taxon>
        <taxon>Sphingomonadales</taxon>
        <taxon>Sphingosinicellaceae</taxon>
        <taxon>Sandarakinorhabdus</taxon>
    </lineage>
</organism>
<evidence type="ECO:0000313" key="10">
    <source>
        <dbReference type="Proteomes" id="UP000481327"/>
    </source>
</evidence>
<dbReference type="Proteomes" id="UP000481327">
    <property type="component" value="Unassembled WGS sequence"/>
</dbReference>
<comment type="similarity">
    <text evidence="3 8">Belongs to the MlaE permease family.</text>
</comment>
<feature type="transmembrane region" description="Helical" evidence="8">
    <location>
        <begin position="57"/>
        <end position="77"/>
    </location>
</feature>
<dbReference type="InterPro" id="IPR003453">
    <property type="entry name" value="ABC_MlaE_roteobac"/>
</dbReference>
<dbReference type="RefSeq" id="WP_152577611.1">
    <property type="nucleotide sequence ID" value="NZ_JAATJI010000001.1"/>
</dbReference>
<comment type="caution">
    <text evidence="8">Lacks conserved residue(s) required for the propagation of feature annotation.</text>
</comment>
<dbReference type="GO" id="GO:0043190">
    <property type="term" value="C:ATP-binding cassette (ABC) transporter complex"/>
    <property type="evidence" value="ECO:0007669"/>
    <property type="project" value="InterPro"/>
</dbReference>
<feature type="transmembrane region" description="Helical" evidence="8">
    <location>
        <begin position="239"/>
        <end position="263"/>
    </location>
</feature>
<keyword evidence="5 8" id="KW-0812">Transmembrane</keyword>
<feature type="transmembrane region" description="Helical" evidence="8">
    <location>
        <begin position="154"/>
        <end position="180"/>
    </location>
</feature>
<gene>
    <name evidence="9" type="ORF">F3168_07975</name>
</gene>
<sequence length="265" mass="27573">MTGLATTLAHALIALGGVVVALFASIGRLTRFAGTAIGRLVRPPWYPVQLFEQMLVIGYFSLPVVGLTALFTGSALAQQIYIGGSRFNASSTVPAVTVIGIVRELGPVLGGLMVAGRVASAMAAELGTMRVTEQIDALTTLRTDPYRYLVGPRIVAAVLVMPILVLVSNALGVMGGWLLATGRLGFNSASYLNTTASFLKADDVWSSMVKAAVFGFFIALMGCYHGYHSSGGAAGVGRATTNAVVSAFILILLSNLIITVIVFGS</sequence>
<dbReference type="OrthoDB" id="9806241at2"/>
<evidence type="ECO:0000256" key="2">
    <source>
        <dbReference type="ARBA" id="ARBA00004141"/>
    </source>
</evidence>
<feature type="transmembrane region" description="Helical" evidence="8">
    <location>
        <begin position="208"/>
        <end position="227"/>
    </location>
</feature>
<evidence type="ECO:0000256" key="7">
    <source>
        <dbReference type="ARBA" id="ARBA00023136"/>
    </source>
</evidence>
<evidence type="ECO:0000256" key="1">
    <source>
        <dbReference type="ARBA" id="ARBA00003787"/>
    </source>
</evidence>
<comment type="subcellular location">
    <subcellularLocation>
        <location evidence="8">Cell inner membrane</location>
        <topology evidence="8">Multi-pass membrane protein</topology>
    </subcellularLocation>
    <subcellularLocation>
        <location evidence="2">Membrane</location>
        <topology evidence="2">Multi-pass membrane protein</topology>
    </subcellularLocation>
</comment>
<comment type="caution">
    <text evidence="9">The sequence shown here is derived from an EMBL/GenBank/DDBJ whole genome shotgun (WGS) entry which is preliminary data.</text>
</comment>
<dbReference type="PANTHER" id="PTHR30188:SF4">
    <property type="entry name" value="PROTEIN TRIGALACTOSYLDIACYLGLYCEROL 1, CHLOROPLASTIC"/>
    <property type="match status" value="1"/>
</dbReference>
<name>A0A7C9KIE2_9SPHN</name>
<keyword evidence="6 8" id="KW-1133">Transmembrane helix</keyword>
<dbReference type="PANTHER" id="PTHR30188">
    <property type="entry name" value="ABC TRANSPORTER PERMEASE PROTEIN-RELATED"/>
    <property type="match status" value="1"/>
</dbReference>
<keyword evidence="8" id="KW-0997">Cell inner membrane</keyword>
<evidence type="ECO:0000256" key="3">
    <source>
        <dbReference type="ARBA" id="ARBA00007556"/>
    </source>
</evidence>
<dbReference type="NCBIfam" id="TIGR00056">
    <property type="entry name" value="MlaE family lipid ABC transporter permease subunit"/>
    <property type="match status" value="1"/>
</dbReference>
<evidence type="ECO:0000256" key="6">
    <source>
        <dbReference type="ARBA" id="ARBA00022989"/>
    </source>
</evidence>
<evidence type="ECO:0000313" key="9">
    <source>
        <dbReference type="EMBL" id="MQT17199.1"/>
    </source>
</evidence>